<comment type="cofactor">
    <cofactor evidence="1">
        <name>Mn(2+)</name>
        <dbReference type="ChEBI" id="CHEBI:29035"/>
    </cofactor>
</comment>
<feature type="binding site" evidence="7">
    <location>
        <position position="161"/>
    </location>
    <ligand>
        <name>Zn(2+)</name>
        <dbReference type="ChEBI" id="CHEBI:29105"/>
        <label>2</label>
    </ligand>
</feature>
<feature type="binding site" evidence="7">
    <location>
        <position position="126"/>
    </location>
    <ligand>
        <name>Zn(2+)</name>
        <dbReference type="ChEBI" id="CHEBI:29105"/>
        <label>1</label>
    </ligand>
</feature>
<evidence type="ECO:0000256" key="2">
    <source>
        <dbReference type="ARBA" id="ARBA00006153"/>
    </source>
</evidence>
<accession>A0A552WPV6</accession>
<dbReference type="SUPFAM" id="SSF55031">
    <property type="entry name" value="Bacterial exopeptidase dimerisation domain"/>
    <property type="match status" value="1"/>
</dbReference>
<dbReference type="AlphaFoldDB" id="A0A552WPV6"/>
<dbReference type="GO" id="GO:0046872">
    <property type="term" value="F:metal ion binding"/>
    <property type="evidence" value="ECO:0007669"/>
    <property type="project" value="UniProtKB-KW"/>
</dbReference>
<name>A0A552WPV6_9MICO</name>
<keyword evidence="5 8" id="KW-0378">Hydrolase</keyword>
<keyword evidence="9" id="KW-1185">Reference proteome</keyword>
<feature type="binding site" evidence="7">
    <location>
        <position position="416"/>
    </location>
    <ligand>
        <name>Zn(2+)</name>
        <dbReference type="ChEBI" id="CHEBI:29105"/>
        <label>2</label>
    </ligand>
</feature>
<dbReference type="CDD" id="cd03884">
    <property type="entry name" value="M20_bAS"/>
    <property type="match status" value="1"/>
</dbReference>
<feature type="binding site" evidence="7">
    <location>
        <position position="225"/>
    </location>
    <ligand>
        <name>Zn(2+)</name>
        <dbReference type="ChEBI" id="CHEBI:29105"/>
        <label>1</label>
    </ligand>
</feature>
<dbReference type="NCBIfam" id="TIGR01879">
    <property type="entry name" value="hydantase"/>
    <property type="match status" value="1"/>
</dbReference>
<dbReference type="PANTHER" id="PTHR32494:SF19">
    <property type="entry name" value="ALLANTOATE DEIMINASE-RELATED"/>
    <property type="match status" value="1"/>
</dbReference>
<dbReference type="InterPro" id="IPR010158">
    <property type="entry name" value="Amidase_Cbmase"/>
</dbReference>
<feature type="binding site" evidence="7">
    <location>
        <position position="126"/>
    </location>
    <ligand>
        <name>Zn(2+)</name>
        <dbReference type="ChEBI" id="CHEBI:29105"/>
        <label>2</label>
    </ligand>
</feature>
<reference evidence="8 9" key="1">
    <citation type="submission" date="2019-07" db="EMBL/GenBank/DDBJ databases">
        <title>Georgenia wutianyii sp. nov. and Georgenia *** sp. nov. isolated from plateau pika (Ochotona curzoniae) in the Qinghai-Tibet plateau of China.</title>
        <authorList>
            <person name="Tian Z."/>
        </authorList>
    </citation>
    <scope>NUCLEOTIDE SEQUENCE [LARGE SCALE GENOMIC DNA]</scope>
    <source>
        <strain evidence="8 9">Z446</strain>
    </source>
</reference>
<evidence type="ECO:0000313" key="9">
    <source>
        <dbReference type="Proteomes" id="UP000318693"/>
    </source>
</evidence>
<gene>
    <name evidence="8" type="ORF">FJ693_12130</name>
</gene>
<evidence type="ECO:0000256" key="4">
    <source>
        <dbReference type="ARBA" id="ARBA00022723"/>
    </source>
</evidence>
<evidence type="ECO:0000256" key="7">
    <source>
        <dbReference type="PIRSR" id="PIRSR001235-1"/>
    </source>
</evidence>
<evidence type="ECO:0000313" key="8">
    <source>
        <dbReference type="EMBL" id="TRW44806.1"/>
    </source>
</evidence>
<dbReference type="Gene3D" id="3.40.630.10">
    <property type="entry name" value="Zn peptidases"/>
    <property type="match status" value="1"/>
</dbReference>
<comment type="cofactor">
    <cofactor evidence="7">
        <name>Zn(2+)</name>
        <dbReference type="ChEBI" id="CHEBI:29105"/>
    </cofactor>
    <text evidence="7">Binds 2 Zn(2+) ions per subunit.</text>
</comment>
<dbReference type="EMBL" id="VJXR01000035">
    <property type="protein sequence ID" value="TRW44806.1"/>
    <property type="molecule type" value="Genomic_DNA"/>
</dbReference>
<dbReference type="InterPro" id="IPR002933">
    <property type="entry name" value="Peptidase_M20"/>
</dbReference>
<keyword evidence="4 7" id="KW-0479">Metal-binding</keyword>
<dbReference type="PANTHER" id="PTHR32494">
    <property type="entry name" value="ALLANTOATE DEIMINASE-RELATED"/>
    <property type="match status" value="1"/>
</dbReference>
<feature type="binding site" evidence="7">
    <location>
        <position position="115"/>
    </location>
    <ligand>
        <name>Zn(2+)</name>
        <dbReference type="ChEBI" id="CHEBI:29105"/>
        <label>1</label>
    </ligand>
</feature>
<organism evidence="8 9">
    <name type="scientific">Georgenia yuyongxinii</name>
    <dbReference type="NCBI Taxonomy" id="2589797"/>
    <lineage>
        <taxon>Bacteria</taxon>
        <taxon>Bacillati</taxon>
        <taxon>Actinomycetota</taxon>
        <taxon>Actinomycetes</taxon>
        <taxon>Micrococcales</taxon>
        <taxon>Bogoriellaceae</taxon>
        <taxon>Georgenia</taxon>
    </lineage>
</organism>
<comment type="similarity">
    <text evidence="2">Belongs to the peptidase M20 family.</text>
</comment>
<evidence type="ECO:0000256" key="1">
    <source>
        <dbReference type="ARBA" id="ARBA00001936"/>
    </source>
</evidence>
<sequence length="448" mass="47112">MPGWRWSWTPPGTGTWSWSPSTTWADGREGQVSATIEPEIGWVQEGLDHLATLVDPSLPGWSRTGFSVQDVEGRHWVAQQMRAAGLSTHVDAVGNVIGTFEGTAPAAPAIVVGSHSDTVPGGGRFDGIVGVLGAIEVARALRRTGTRLTHELRIVDFANEEGNPQGVKLVGSRAIAGTLGHDHLQATDEGGVSLADLISRAGHSPEKVHTCRWDRAGLAAYLELHIEQGPVLERNGAGIGVVTRVCGISTFHLDVHGRRDHAGTTPMDTRSDAMCCGAAAVLAVQRIAAAGSDTVGTVGALTTTSPLTNVISNFARVTGEFRSPHMAGLRALAEELEADIPRLDAAHRTTSSLSWGHTDPPAVMDRHLSDVVVGAAATVGHEAVRLYSGATHDSVQMSQLAPAGMIFVPSAGGRSHCPEEWTELTDIERGVRVLIQAVLDVDTGFAGS</sequence>
<dbReference type="Gene3D" id="3.30.70.360">
    <property type="match status" value="1"/>
</dbReference>
<proteinExistence type="inferred from homology"/>
<dbReference type="Pfam" id="PF01546">
    <property type="entry name" value="Peptidase_M20"/>
    <property type="match status" value="1"/>
</dbReference>
<evidence type="ECO:0000256" key="6">
    <source>
        <dbReference type="ARBA" id="ARBA00023211"/>
    </source>
</evidence>
<evidence type="ECO:0000256" key="5">
    <source>
        <dbReference type="ARBA" id="ARBA00022801"/>
    </source>
</evidence>
<dbReference type="PIRSF" id="PIRSF001235">
    <property type="entry name" value="Amidase_carbamoylase"/>
    <property type="match status" value="1"/>
</dbReference>
<keyword evidence="7" id="KW-0862">Zinc</keyword>
<dbReference type="Proteomes" id="UP000318693">
    <property type="component" value="Unassembled WGS sequence"/>
</dbReference>
<dbReference type="InterPro" id="IPR036264">
    <property type="entry name" value="Bact_exopeptidase_dim_dom"/>
</dbReference>
<protein>
    <submittedName>
        <fullName evidence="8">M20 family metallo-hydrolase</fullName>
    </submittedName>
</protein>
<comment type="caution">
    <text evidence="8">The sequence shown here is derived from an EMBL/GenBank/DDBJ whole genome shotgun (WGS) entry which is preliminary data.</text>
</comment>
<keyword evidence="6" id="KW-0464">Manganese</keyword>
<dbReference type="GO" id="GO:0016813">
    <property type="term" value="F:hydrolase activity, acting on carbon-nitrogen (but not peptide) bonds, in linear amidines"/>
    <property type="evidence" value="ECO:0007669"/>
    <property type="project" value="InterPro"/>
</dbReference>
<evidence type="ECO:0000256" key="3">
    <source>
        <dbReference type="ARBA" id="ARBA00011738"/>
    </source>
</evidence>
<comment type="subunit">
    <text evidence="3">Homodimer.</text>
</comment>
<dbReference type="SUPFAM" id="SSF53187">
    <property type="entry name" value="Zn-dependent exopeptidases"/>
    <property type="match status" value="1"/>
</dbReference>